<dbReference type="AlphaFoldDB" id="A0A6I1WSH3"/>
<comment type="caution">
    <text evidence="3">The sequence shown here is derived from an EMBL/GenBank/DDBJ whole genome shotgun (WGS) entry which is preliminary data.</text>
</comment>
<sequence length="319" mass="34905">MNIENQHDDVIDNATRWIVLLRSGHASEADWQAYRQWRAQDPRHEQLCAQLETRLGVFKVPIAQGVSGKVLQQALTTPGTSRRKLLQGALACTGVALGASLLVSQRTALGELTADVSTGTAERRTVSLPDGSELYLNAKSAVDLDFSGPHRIVRLLDGELRVKVAVNPATPFQLVTPQALIHVLGSDLTVREREGQGLVVALKGALQIARQGLETLQLQTGHEVSYDRYGFSPVRVMSLGAAAWVDGLLEVRDVPLAQIIEALRPYRGGVLRIDPAVAELRVSGMFRLDKTEQVLDTLARTLPIQVLRRSDYWVTVTSA</sequence>
<dbReference type="InterPro" id="IPR006860">
    <property type="entry name" value="FecR"/>
</dbReference>
<gene>
    <name evidence="3" type="ORF">GHO28_14505</name>
</gene>
<dbReference type="InterPro" id="IPR032623">
    <property type="entry name" value="FecR_N"/>
</dbReference>
<feature type="domain" description="FecR protein" evidence="1">
    <location>
        <begin position="115"/>
        <end position="206"/>
    </location>
</feature>
<evidence type="ECO:0000259" key="2">
    <source>
        <dbReference type="Pfam" id="PF16220"/>
    </source>
</evidence>
<evidence type="ECO:0000313" key="4">
    <source>
        <dbReference type="Proteomes" id="UP000466863"/>
    </source>
</evidence>
<accession>A0A6I1WSH3</accession>
<reference evidence="3 4" key="1">
    <citation type="submission" date="2019-10" db="EMBL/GenBank/DDBJ databases">
        <title>Evaluation of single-gene subtyping targets for Pseudomonas.</title>
        <authorList>
            <person name="Reichler S.J."/>
            <person name="Orsi R.H."/>
            <person name="Wiedmann M."/>
            <person name="Martin N.H."/>
            <person name="Murphy S.I."/>
        </authorList>
    </citation>
    <scope>NUCLEOTIDE SEQUENCE [LARGE SCALE GENOMIC DNA]</scope>
    <source>
        <strain evidence="3 4">FSL R10-1876</strain>
    </source>
</reference>
<name>A0A6I1WSH3_9PSED</name>
<dbReference type="PANTHER" id="PTHR30273">
    <property type="entry name" value="PERIPLASMIC SIGNAL SENSOR AND SIGMA FACTOR ACTIVATOR FECR-RELATED"/>
    <property type="match status" value="1"/>
</dbReference>
<evidence type="ECO:0000313" key="3">
    <source>
        <dbReference type="EMBL" id="MQU43703.1"/>
    </source>
</evidence>
<dbReference type="Proteomes" id="UP000466863">
    <property type="component" value="Unassembled WGS sequence"/>
</dbReference>
<evidence type="ECO:0000259" key="1">
    <source>
        <dbReference type="Pfam" id="PF04773"/>
    </source>
</evidence>
<dbReference type="PIRSF" id="PIRSF018266">
    <property type="entry name" value="FecR"/>
    <property type="match status" value="1"/>
</dbReference>
<proteinExistence type="predicted"/>
<dbReference type="Pfam" id="PF04773">
    <property type="entry name" value="FecR"/>
    <property type="match status" value="1"/>
</dbReference>
<dbReference type="Pfam" id="PF16220">
    <property type="entry name" value="DUF4880"/>
    <property type="match status" value="1"/>
</dbReference>
<dbReference type="RefSeq" id="WP_153356523.1">
    <property type="nucleotide sequence ID" value="NZ_WIVV01000064.1"/>
</dbReference>
<dbReference type="EMBL" id="WIVV01000064">
    <property type="protein sequence ID" value="MQU43703.1"/>
    <property type="molecule type" value="Genomic_DNA"/>
</dbReference>
<organism evidence="3 4">
    <name type="scientific">Pseudomonas helleri</name>
    <dbReference type="NCBI Taxonomy" id="1608996"/>
    <lineage>
        <taxon>Bacteria</taxon>
        <taxon>Pseudomonadati</taxon>
        <taxon>Pseudomonadota</taxon>
        <taxon>Gammaproteobacteria</taxon>
        <taxon>Pseudomonadales</taxon>
        <taxon>Pseudomonadaceae</taxon>
        <taxon>Pseudomonas</taxon>
    </lineage>
</organism>
<dbReference type="GO" id="GO:0016989">
    <property type="term" value="F:sigma factor antagonist activity"/>
    <property type="evidence" value="ECO:0007669"/>
    <property type="project" value="TreeGrafter"/>
</dbReference>
<dbReference type="InterPro" id="IPR012373">
    <property type="entry name" value="Ferrdict_sens_TM"/>
</dbReference>
<dbReference type="PANTHER" id="PTHR30273:SF2">
    <property type="entry name" value="PROTEIN FECR"/>
    <property type="match status" value="1"/>
</dbReference>
<protein>
    <submittedName>
        <fullName evidence="3">DUF4880 domain-containing protein</fullName>
    </submittedName>
</protein>
<dbReference type="Gene3D" id="2.60.120.1440">
    <property type="match status" value="1"/>
</dbReference>
<feature type="domain" description="FecR N-terminal" evidence="2">
    <location>
        <begin position="13"/>
        <end position="52"/>
    </location>
</feature>